<dbReference type="EMBL" id="BMKI01000002">
    <property type="protein sequence ID" value="GGC87861.1"/>
    <property type="molecule type" value="Genomic_DNA"/>
</dbReference>
<dbReference type="Pfam" id="PF14265">
    <property type="entry name" value="DUF4355"/>
    <property type="match status" value="1"/>
</dbReference>
<evidence type="ECO:0000313" key="2">
    <source>
        <dbReference type="EMBL" id="GGC87861.1"/>
    </source>
</evidence>
<feature type="region of interest" description="Disordered" evidence="1">
    <location>
        <begin position="21"/>
        <end position="44"/>
    </location>
</feature>
<evidence type="ECO:0000313" key="3">
    <source>
        <dbReference type="Proteomes" id="UP000630615"/>
    </source>
</evidence>
<feature type="compositionally biased region" description="Gly residues" evidence="1">
    <location>
        <begin position="24"/>
        <end position="34"/>
    </location>
</feature>
<comment type="caution">
    <text evidence="2">The sequence shown here is derived from an EMBL/GenBank/DDBJ whole genome shotgun (WGS) entry which is preliminary data.</text>
</comment>
<dbReference type="InterPro" id="IPR025580">
    <property type="entry name" value="Gp46"/>
</dbReference>
<organism evidence="2 3">
    <name type="scientific">Enterococcus wangshanyuanii</name>
    <dbReference type="NCBI Taxonomy" id="2005703"/>
    <lineage>
        <taxon>Bacteria</taxon>
        <taxon>Bacillati</taxon>
        <taxon>Bacillota</taxon>
        <taxon>Bacilli</taxon>
        <taxon>Lactobacillales</taxon>
        <taxon>Enterococcaceae</taxon>
        <taxon>Enterococcus</taxon>
    </lineage>
</organism>
<feature type="compositionally biased region" description="Polar residues" evidence="1">
    <location>
        <begin position="199"/>
        <end position="211"/>
    </location>
</feature>
<feature type="region of interest" description="Disordered" evidence="1">
    <location>
        <begin position="175"/>
        <end position="211"/>
    </location>
</feature>
<keyword evidence="3" id="KW-1185">Reference proteome</keyword>
<reference evidence="3" key="1">
    <citation type="journal article" date="2019" name="Int. J. Syst. Evol. Microbiol.">
        <title>The Global Catalogue of Microorganisms (GCM) 10K type strain sequencing project: providing services to taxonomists for standard genome sequencing and annotation.</title>
        <authorList>
            <consortium name="The Broad Institute Genomics Platform"/>
            <consortium name="The Broad Institute Genome Sequencing Center for Infectious Disease"/>
            <person name="Wu L."/>
            <person name="Ma J."/>
        </authorList>
    </citation>
    <scope>NUCLEOTIDE SEQUENCE [LARGE SCALE GENOMIC DNA]</scope>
    <source>
        <strain evidence="3">CGMCC 1.15942</strain>
    </source>
</reference>
<name>A0ABQ1P082_9ENTE</name>
<sequence length="211" mass="23187">MKKFIDSKCKGTLLKMNIQLFANGGAGDGGGDNPDGGTPPEGEIKFASQSELDSWFDKKMEKSLSTARSNWDKETKEKLEAAERKGKMTAEELAKAEIEEQRTSLEKERQEVQREKDEAAIIKKLSADKLPDTLASALQPLFGQGEDILNSTYDAISKSFRESVESAVNLRLARSAETPAYGQPNSEIKAGDTGKRLAEQNTPSKTESSYF</sequence>
<feature type="region of interest" description="Disordered" evidence="1">
    <location>
        <begin position="64"/>
        <end position="88"/>
    </location>
</feature>
<dbReference type="RefSeq" id="WP_157894250.1">
    <property type="nucleotide sequence ID" value="NZ_BMKI01000002.1"/>
</dbReference>
<gene>
    <name evidence="2" type="ORF">GCM10011573_16880</name>
</gene>
<dbReference type="Proteomes" id="UP000630615">
    <property type="component" value="Unassembled WGS sequence"/>
</dbReference>
<feature type="compositionally biased region" description="Basic and acidic residues" evidence="1">
    <location>
        <begin position="189"/>
        <end position="198"/>
    </location>
</feature>
<evidence type="ECO:0008006" key="4">
    <source>
        <dbReference type="Google" id="ProtNLM"/>
    </source>
</evidence>
<protein>
    <recommendedName>
        <fullName evidence="4">DUF4355 domain-containing protein</fullName>
    </recommendedName>
</protein>
<accession>A0ABQ1P082</accession>
<proteinExistence type="predicted"/>
<feature type="compositionally biased region" description="Basic and acidic residues" evidence="1">
    <location>
        <begin position="70"/>
        <end position="88"/>
    </location>
</feature>
<evidence type="ECO:0000256" key="1">
    <source>
        <dbReference type="SAM" id="MobiDB-lite"/>
    </source>
</evidence>